<keyword evidence="3" id="KW-0347">Helicase</keyword>
<sequence>MRQQLPDLYAAAGGINVWALVAAMVLLSSCVNDIQHLLFCLRRPSSTVTMPDVTETLYCIAVLLYAMREKGINISNSKKTSIQLTHEQQLILNHKMEPLQVVKIMAFAGTGKTSTLVKYAEKWSQSRFLYVTFNKSIAKQAELVFPSNVICKTFHSMAYSHVGRKYQLKKKLNLFKLTPFMVNSVLAEGKGGFIRAKLVCKTLENFFASADEELTIDHVPIWCKNSQGQRVMVEQSEKLNGVHEASRLWDNMRKLGECKEEAYQMTHDGYLKLWQLSKPLLASFDAIFVDEAQDCTPAIMNIVLSQPCGKIFVGDPHQQIYTFRGAVNALFTVPHTHVFYLTQLILFYTLICMEFALSSPGGIRGDVKGQVALLSRTNANVFDEAVRVTEGDSPSRIHLIGGIKSFGLDRIIDIWTLLQPEEERRKRNLIIKDRFIRRWVHKEGFSGFKRYVTAAEDKELEAKIAVVEKYNIRIPELVERIERCHIEDLDFAVLPFISFCLSPSQEYFLQAELTSNVLKTGVVHCCVGQCNNTIPVDTILTMKKLPITYSNRKENKGGYLCHSCAEQRIGPLAFLTASPEQVRAMERTVEDIVLPRHEALLFLVF</sequence>
<dbReference type="InterPro" id="IPR027417">
    <property type="entry name" value="P-loop_NTPase"/>
</dbReference>
<evidence type="ECO:0000256" key="4">
    <source>
        <dbReference type="ARBA" id="ARBA00022840"/>
    </source>
</evidence>
<dbReference type="Proteomes" id="UP000092124">
    <property type="component" value="Unassembled WGS sequence"/>
</dbReference>
<organism evidence="6 7">
    <name type="scientific">Neotoma lepida</name>
    <name type="common">Desert woodrat</name>
    <dbReference type="NCBI Taxonomy" id="56216"/>
    <lineage>
        <taxon>Eukaryota</taxon>
        <taxon>Metazoa</taxon>
        <taxon>Chordata</taxon>
        <taxon>Craniata</taxon>
        <taxon>Vertebrata</taxon>
        <taxon>Euteleostomi</taxon>
        <taxon>Mammalia</taxon>
        <taxon>Eutheria</taxon>
        <taxon>Euarchontoglires</taxon>
        <taxon>Glires</taxon>
        <taxon>Rodentia</taxon>
        <taxon>Myomorpha</taxon>
        <taxon>Muroidea</taxon>
        <taxon>Cricetidae</taxon>
        <taxon>Neotominae</taxon>
        <taxon>Neotoma</taxon>
    </lineage>
</organism>
<evidence type="ECO:0000256" key="3">
    <source>
        <dbReference type="ARBA" id="ARBA00022806"/>
    </source>
</evidence>
<dbReference type="GO" id="GO:0003677">
    <property type="term" value="F:DNA binding"/>
    <property type="evidence" value="ECO:0007669"/>
    <property type="project" value="InterPro"/>
</dbReference>
<dbReference type="GO" id="GO:0005634">
    <property type="term" value="C:nucleus"/>
    <property type="evidence" value="ECO:0007669"/>
    <property type="project" value="TreeGrafter"/>
</dbReference>
<accession>A0A1A6G184</accession>
<dbReference type="GO" id="GO:0031297">
    <property type="term" value="P:replication fork processing"/>
    <property type="evidence" value="ECO:0007669"/>
    <property type="project" value="TreeGrafter"/>
</dbReference>
<evidence type="ECO:0000256" key="2">
    <source>
        <dbReference type="ARBA" id="ARBA00022801"/>
    </source>
</evidence>
<dbReference type="InterPro" id="IPR000212">
    <property type="entry name" value="DNA_helicase_UvrD/REP"/>
</dbReference>
<evidence type="ECO:0000259" key="5">
    <source>
        <dbReference type="Pfam" id="PF00580"/>
    </source>
</evidence>
<keyword evidence="7" id="KW-1185">Reference proteome</keyword>
<dbReference type="GO" id="GO:0005524">
    <property type="term" value="F:ATP binding"/>
    <property type="evidence" value="ECO:0007669"/>
    <property type="project" value="UniProtKB-KW"/>
</dbReference>
<dbReference type="STRING" id="56216.A0A1A6G184"/>
<dbReference type="PANTHER" id="PTHR11070:SF30">
    <property type="entry name" value="F-BOX DNA HELICASE 1"/>
    <property type="match status" value="1"/>
</dbReference>
<dbReference type="Pfam" id="PF00580">
    <property type="entry name" value="UvrD-helicase"/>
    <property type="match status" value="1"/>
</dbReference>
<evidence type="ECO:0000313" key="6">
    <source>
        <dbReference type="EMBL" id="OBS59958.1"/>
    </source>
</evidence>
<dbReference type="InterPro" id="IPR014016">
    <property type="entry name" value="UvrD-like_ATP-bd"/>
</dbReference>
<dbReference type="OrthoDB" id="1470711at2759"/>
<comment type="caution">
    <text evidence="6">The sequence shown here is derived from an EMBL/GenBank/DDBJ whole genome shotgun (WGS) entry which is preliminary data.</text>
</comment>
<dbReference type="Gene3D" id="3.40.50.300">
    <property type="entry name" value="P-loop containing nucleotide triphosphate hydrolases"/>
    <property type="match status" value="1"/>
</dbReference>
<dbReference type="PANTHER" id="PTHR11070">
    <property type="entry name" value="UVRD / RECB / PCRA DNA HELICASE FAMILY MEMBER"/>
    <property type="match status" value="1"/>
</dbReference>
<keyword evidence="4" id="KW-0067">ATP-binding</keyword>
<evidence type="ECO:0000256" key="1">
    <source>
        <dbReference type="ARBA" id="ARBA00022741"/>
    </source>
</evidence>
<feature type="domain" description="UvrD-like helicase ATP-binding" evidence="5">
    <location>
        <begin position="85"/>
        <end position="331"/>
    </location>
</feature>
<dbReference type="SUPFAM" id="SSF52540">
    <property type="entry name" value="P-loop containing nucleoside triphosphate hydrolases"/>
    <property type="match status" value="1"/>
</dbReference>
<proteinExistence type="predicted"/>
<dbReference type="GO" id="GO:0000724">
    <property type="term" value="P:double-strand break repair via homologous recombination"/>
    <property type="evidence" value="ECO:0007669"/>
    <property type="project" value="TreeGrafter"/>
</dbReference>
<evidence type="ECO:0000313" key="7">
    <source>
        <dbReference type="Proteomes" id="UP000092124"/>
    </source>
</evidence>
<dbReference type="EMBL" id="LZPO01107931">
    <property type="protein sequence ID" value="OBS59958.1"/>
    <property type="molecule type" value="Genomic_DNA"/>
</dbReference>
<keyword evidence="1" id="KW-0547">Nucleotide-binding</keyword>
<dbReference type="GO" id="GO:0043138">
    <property type="term" value="F:3'-5' DNA helicase activity"/>
    <property type="evidence" value="ECO:0007669"/>
    <property type="project" value="TreeGrafter"/>
</dbReference>
<dbReference type="GO" id="GO:0016787">
    <property type="term" value="F:hydrolase activity"/>
    <property type="evidence" value="ECO:0007669"/>
    <property type="project" value="UniProtKB-KW"/>
</dbReference>
<gene>
    <name evidence="6" type="ORF">A6R68_08914</name>
</gene>
<reference evidence="6 7" key="1">
    <citation type="submission" date="2016-06" db="EMBL/GenBank/DDBJ databases">
        <title>The Draft Genome Sequence and Annotation of the Desert Woodrat Neotoma lepida.</title>
        <authorList>
            <person name="Campbell M."/>
            <person name="Oakeson K.F."/>
            <person name="Yandell M."/>
            <person name="Halpert J.R."/>
            <person name="Dearing D."/>
        </authorList>
    </citation>
    <scope>NUCLEOTIDE SEQUENCE [LARGE SCALE GENOMIC DNA]</scope>
    <source>
        <strain evidence="6">417</strain>
        <tissue evidence="6">Liver</tissue>
    </source>
</reference>
<name>A0A1A6G184_NEOLE</name>
<keyword evidence="2" id="KW-0378">Hydrolase</keyword>
<dbReference type="PROSITE" id="PS51257">
    <property type="entry name" value="PROKAR_LIPOPROTEIN"/>
    <property type="match status" value="1"/>
</dbReference>
<protein>
    <recommendedName>
        <fullName evidence="5">UvrD-like helicase ATP-binding domain-containing protein</fullName>
    </recommendedName>
</protein>
<dbReference type="AlphaFoldDB" id="A0A1A6G184"/>